<proteinExistence type="predicted"/>
<dbReference type="KEGG" id="tmn:UCRPA7_530"/>
<organism evidence="1 2">
    <name type="scientific">Phaeoacremonium minimum (strain UCR-PA7)</name>
    <name type="common">Esca disease fungus</name>
    <name type="synonym">Togninia minima</name>
    <dbReference type="NCBI Taxonomy" id="1286976"/>
    <lineage>
        <taxon>Eukaryota</taxon>
        <taxon>Fungi</taxon>
        <taxon>Dikarya</taxon>
        <taxon>Ascomycota</taxon>
        <taxon>Pezizomycotina</taxon>
        <taxon>Sordariomycetes</taxon>
        <taxon>Sordariomycetidae</taxon>
        <taxon>Togniniales</taxon>
        <taxon>Togniniaceae</taxon>
        <taxon>Phaeoacremonium</taxon>
    </lineage>
</organism>
<dbReference type="EMBL" id="KB932812">
    <property type="protein sequence ID" value="EOO03866.1"/>
    <property type="molecule type" value="Genomic_DNA"/>
</dbReference>
<evidence type="ECO:0000313" key="1">
    <source>
        <dbReference type="EMBL" id="EOO03866.1"/>
    </source>
</evidence>
<dbReference type="RefSeq" id="XP_007911316.1">
    <property type="nucleotide sequence ID" value="XM_007913125.1"/>
</dbReference>
<sequence>MLARIHLDHARRREFMRKLRKMLNHPPCEIVVTIPGKITDPFPSPSQAALSGAMAPPSSCISIGSCSDLGQLYDRSNRVEALTRLAQLQTRDGRWDYSPELADLVQRWRRGHSEELGAAMGGGEVTLIVALVMADLCQAVWMFGGGVDGSSNLQMQKGAMSLKPSEQAALRSANREWILGALDRANMSSSEQKDDDVQSGRLIVA</sequence>
<gene>
    <name evidence="1" type="ORF">UCRPA7_530</name>
</gene>
<reference evidence="2" key="1">
    <citation type="journal article" date="2013" name="Genome Announc.">
        <title>Draft genome sequence of the ascomycete Phaeoacremonium aleophilum strain UCR-PA7, a causal agent of the esca disease complex in grapevines.</title>
        <authorList>
            <person name="Blanco-Ulate B."/>
            <person name="Rolshausen P."/>
            <person name="Cantu D."/>
        </authorList>
    </citation>
    <scope>NUCLEOTIDE SEQUENCE [LARGE SCALE GENOMIC DNA]</scope>
    <source>
        <strain evidence="2">UCR-PA7</strain>
    </source>
</reference>
<dbReference type="AlphaFoldDB" id="R8BWX3"/>
<evidence type="ECO:0000313" key="2">
    <source>
        <dbReference type="Proteomes" id="UP000014074"/>
    </source>
</evidence>
<keyword evidence="2" id="KW-1185">Reference proteome</keyword>
<dbReference type="GeneID" id="19325840"/>
<protein>
    <submittedName>
        <fullName evidence="1">Uncharacterized protein</fullName>
    </submittedName>
</protein>
<dbReference type="HOGENOM" id="CLU_1338364_0_0_1"/>
<dbReference type="Proteomes" id="UP000014074">
    <property type="component" value="Unassembled WGS sequence"/>
</dbReference>
<accession>R8BWX3</accession>
<name>R8BWX3_PHAM7</name>